<dbReference type="EMBL" id="JBDKWZ010000003">
    <property type="protein sequence ID" value="MEN7547610.1"/>
    <property type="molecule type" value="Genomic_DNA"/>
</dbReference>
<dbReference type="GO" id="GO:0043565">
    <property type="term" value="F:sequence-specific DNA binding"/>
    <property type="evidence" value="ECO:0007669"/>
    <property type="project" value="InterPro"/>
</dbReference>
<evidence type="ECO:0000256" key="3">
    <source>
        <dbReference type="ARBA" id="ARBA00023163"/>
    </source>
</evidence>
<feature type="domain" description="HTH araC/xylS-type" evidence="4">
    <location>
        <begin position="230"/>
        <end position="327"/>
    </location>
</feature>
<evidence type="ECO:0000256" key="2">
    <source>
        <dbReference type="ARBA" id="ARBA00023125"/>
    </source>
</evidence>
<dbReference type="Pfam" id="PF12833">
    <property type="entry name" value="HTH_18"/>
    <property type="match status" value="1"/>
</dbReference>
<accession>A0AAW9S7B5</accession>
<dbReference type="InterPro" id="IPR018060">
    <property type="entry name" value="HTH_AraC"/>
</dbReference>
<dbReference type="PROSITE" id="PS01124">
    <property type="entry name" value="HTH_ARAC_FAMILY_2"/>
    <property type="match status" value="1"/>
</dbReference>
<dbReference type="AlphaFoldDB" id="A0AAW9S7B5"/>
<sequence length="327" mass="37683">MKKQTGIKALTSNQDFFQPSISEEDLYTSELVEESLTTNLPYGTTEMRHWYFEGIRVVWMKHKYNGQYSFHKENPLDVVGLGFNLQGNYLIRQKGNEYHVKGRKHNIVYSPGFSNSFVNSTLQAESLTIQFTPQTFLRIIEESNDILKRFADNMFKGGPVVLSPNSLLLNPELHKAIQDLLNCRYTGGLRKMYMLSKCLEILVLQAEAFDQAERQSTEYCKVKEDKERIVAARDYLVQQLENPPSLPELAKQVGLNEYKLKRGFKEMFHTTAFGFLSEYRLDLALETLLDTQKTISEIAYQLGYSSPQHFSAAFKKKFGVPPKEARK</sequence>
<keyword evidence="1" id="KW-0805">Transcription regulation</keyword>
<evidence type="ECO:0000259" key="4">
    <source>
        <dbReference type="PROSITE" id="PS01124"/>
    </source>
</evidence>
<keyword evidence="6" id="KW-1185">Reference proteome</keyword>
<reference evidence="5 6" key="1">
    <citation type="submission" date="2024-04" db="EMBL/GenBank/DDBJ databases">
        <title>Novel genus in family Flammeovirgaceae.</title>
        <authorList>
            <person name="Nguyen T.H."/>
            <person name="Vuong T.Q."/>
            <person name="Le H."/>
            <person name="Kim S.-G."/>
        </authorList>
    </citation>
    <scope>NUCLEOTIDE SEQUENCE [LARGE SCALE GENOMIC DNA]</scope>
    <source>
        <strain evidence="5 6">JCM 23209</strain>
    </source>
</reference>
<dbReference type="InterPro" id="IPR020449">
    <property type="entry name" value="Tscrpt_reg_AraC-type_HTH"/>
</dbReference>
<gene>
    <name evidence="5" type="ORF">AAG747_06815</name>
</gene>
<dbReference type="PANTHER" id="PTHR47893">
    <property type="entry name" value="REGULATORY PROTEIN PCHR"/>
    <property type="match status" value="1"/>
</dbReference>
<dbReference type="SMART" id="SM00342">
    <property type="entry name" value="HTH_ARAC"/>
    <property type="match status" value="1"/>
</dbReference>
<dbReference type="InterPro" id="IPR018062">
    <property type="entry name" value="HTH_AraC-typ_CS"/>
</dbReference>
<proteinExistence type="predicted"/>
<evidence type="ECO:0000313" key="5">
    <source>
        <dbReference type="EMBL" id="MEN7547610.1"/>
    </source>
</evidence>
<dbReference type="PANTHER" id="PTHR47893:SF1">
    <property type="entry name" value="REGULATORY PROTEIN PCHR"/>
    <property type="match status" value="1"/>
</dbReference>
<dbReference type="PROSITE" id="PS00041">
    <property type="entry name" value="HTH_ARAC_FAMILY_1"/>
    <property type="match status" value="1"/>
</dbReference>
<evidence type="ECO:0000313" key="6">
    <source>
        <dbReference type="Proteomes" id="UP001403385"/>
    </source>
</evidence>
<comment type="caution">
    <text evidence="5">The sequence shown here is derived from an EMBL/GenBank/DDBJ whole genome shotgun (WGS) entry which is preliminary data.</text>
</comment>
<dbReference type="Gene3D" id="1.10.10.60">
    <property type="entry name" value="Homeodomain-like"/>
    <property type="match status" value="1"/>
</dbReference>
<dbReference type="Proteomes" id="UP001403385">
    <property type="component" value="Unassembled WGS sequence"/>
</dbReference>
<dbReference type="GO" id="GO:0003700">
    <property type="term" value="F:DNA-binding transcription factor activity"/>
    <property type="evidence" value="ECO:0007669"/>
    <property type="project" value="InterPro"/>
</dbReference>
<keyword evidence="2" id="KW-0238">DNA-binding</keyword>
<dbReference type="InterPro" id="IPR053142">
    <property type="entry name" value="PchR_regulatory_protein"/>
</dbReference>
<dbReference type="RefSeq" id="WP_346820397.1">
    <property type="nucleotide sequence ID" value="NZ_JBDKWZ010000003.1"/>
</dbReference>
<dbReference type="InterPro" id="IPR009057">
    <property type="entry name" value="Homeodomain-like_sf"/>
</dbReference>
<keyword evidence="3" id="KW-0804">Transcription</keyword>
<dbReference type="PRINTS" id="PR00032">
    <property type="entry name" value="HTHARAC"/>
</dbReference>
<evidence type="ECO:0000256" key="1">
    <source>
        <dbReference type="ARBA" id="ARBA00023015"/>
    </source>
</evidence>
<protein>
    <submittedName>
        <fullName evidence="5">AraC family transcriptional regulator</fullName>
    </submittedName>
</protein>
<dbReference type="SUPFAM" id="SSF46689">
    <property type="entry name" value="Homeodomain-like"/>
    <property type="match status" value="2"/>
</dbReference>
<name>A0AAW9S7B5_9BACT</name>
<organism evidence="5 6">
    <name type="scientific">Rapidithrix thailandica</name>
    <dbReference type="NCBI Taxonomy" id="413964"/>
    <lineage>
        <taxon>Bacteria</taxon>
        <taxon>Pseudomonadati</taxon>
        <taxon>Bacteroidota</taxon>
        <taxon>Cytophagia</taxon>
        <taxon>Cytophagales</taxon>
        <taxon>Flammeovirgaceae</taxon>
        <taxon>Rapidithrix</taxon>
    </lineage>
</organism>